<dbReference type="Proteomes" id="UP001215598">
    <property type="component" value="Unassembled WGS sequence"/>
</dbReference>
<sequence>MTGSVGELRVGESSVIFEVGSGTASDFTLAQLAFTILVPLGWVAVPGTAFTVWDNTCKCDAELVGRTLSKIGGLRDCKAAEDNDKIGLGVGMAGVEPGTRNSRVALEFGKPVANSRLTVNSLEGPRGLSRRRAGWWMSGDIFNGCRARRDESSRPTNWAWKKKAKRKR</sequence>
<accession>A0AAD7MZD3</accession>
<organism evidence="1 2">
    <name type="scientific">Mycena metata</name>
    <dbReference type="NCBI Taxonomy" id="1033252"/>
    <lineage>
        <taxon>Eukaryota</taxon>
        <taxon>Fungi</taxon>
        <taxon>Dikarya</taxon>
        <taxon>Basidiomycota</taxon>
        <taxon>Agaricomycotina</taxon>
        <taxon>Agaricomycetes</taxon>
        <taxon>Agaricomycetidae</taxon>
        <taxon>Agaricales</taxon>
        <taxon>Marasmiineae</taxon>
        <taxon>Mycenaceae</taxon>
        <taxon>Mycena</taxon>
    </lineage>
</organism>
<dbReference type="EMBL" id="JARKIB010000110">
    <property type="protein sequence ID" value="KAJ7738765.1"/>
    <property type="molecule type" value="Genomic_DNA"/>
</dbReference>
<reference evidence="1" key="1">
    <citation type="submission" date="2023-03" db="EMBL/GenBank/DDBJ databases">
        <title>Massive genome expansion in bonnet fungi (Mycena s.s.) driven by repeated elements and novel gene families across ecological guilds.</title>
        <authorList>
            <consortium name="Lawrence Berkeley National Laboratory"/>
            <person name="Harder C.B."/>
            <person name="Miyauchi S."/>
            <person name="Viragh M."/>
            <person name="Kuo A."/>
            <person name="Thoen E."/>
            <person name="Andreopoulos B."/>
            <person name="Lu D."/>
            <person name="Skrede I."/>
            <person name="Drula E."/>
            <person name="Henrissat B."/>
            <person name="Morin E."/>
            <person name="Kohler A."/>
            <person name="Barry K."/>
            <person name="LaButti K."/>
            <person name="Morin E."/>
            <person name="Salamov A."/>
            <person name="Lipzen A."/>
            <person name="Mereny Z."/>
            <person name="Hegedus B."/>
            <person name="Baldrian P."/>
            <person name="Stursova M."/>
            <person name="Weitz H."/>
            <person name="Taylor A."/>
            <person name="Grigoriev I.V."/>
            <person name="Nagy L.G."/>
            <person name="Martin F."/>
            <person name="Kauserud H."/>
        </authorList>
    </citation>
    <scope>NUCLEOTIDE SEQUENCE</scope>
    <source>
        <strain evidence="1">CBHHK182m</strain>
    </source>
</reference>
<comment type="caution">
    <text evidence="1">The sequence shown here is derived from an EMBL/GenBank/DDBJ whole genome shotgun (WGS) entry which is preliminary data.</text>
</comment>
<dbReference type="AlphaFoldDB" id="A0AAD7MZD3"/>
<evidence type="ECO:0000313" key="1">
    <source>
        <dbReference type="EMBL" id="KAJ7738765.1"/>
    </source>
</evidence>
<keyword evidence="2" id="KW-1185">Reference proteome</keyword>
<proteinExistence type="predicted"/>
<protein>
    <submittedName>
        <fullName evidence="1">Uncharacterized protein</fullName>
    </submittedName>
</protein>
<evidence type="ECO:0000313" key="2">
    <source>
        <dbReference type="Proteomes" id="UP001215598"/>
    </source>
</evidence>
<name>A0AAD7MZD3_9AGAR</name>
<gene>
    <name evidence="1" type="ORF">B0H16DRAFT_1465614</name>
</gene>